<dbReference type="InterPro" id="IPR023828">
    <property type="entry name" value="Peptidase_S8_Ser-AS"/>
</dbReference>
<dbReference type="Gene3D" id="3.40.50.200">
    <property type="entry name" value="Peptidase S8/S53 domain"/>
    <property type="match status" value="1"/>
</dbReference>
<dbReference type="InterPro" id="IPR022398">
    <property type="entry name" value="Peptidase_S8_His-AS"/>
</dbReference>
<evidence type="ECO:0000256" key="2">
    <source>
        <dbReference type="ARBA" id="ARBA00022670"/>
    </source>
</evidence>
<keyword evidence="2 6" id="KW-0645">Protease</keyword>
<dbReference type="InterPro" id="IPR051048">
    <property type="entry name" value="Peptidase_S8/S53_subtilisin"/>
</dbReference>
<dbReference type="InterPro" id="IPR006311">
    <property type="entry name" value="TAT_signal"/>
</dbReference>
<evidence type="ECO:0000313" key="12">
    <source>
        <dbReference type="Proteomes" id="UP001596496"/>
    </source>
</evidence>
<comment type="caution">
    <text evidence="11">The sequence shown here is derived from an EMBL/GenBank/DDBJ whole genome shotgun (WGS) entry which is preliminary data.</text>
</comment>
<accession>A0ABW2P3G9</accession>
<dbReference type="Pfam" id="PF00082">
    <property type="entry name" value="Peptidase_S8"/>
    <property type="match status" value="1"/>
</dbReference>
<dbReference type="InterPro" id="IPR017296">
    <property type="entry name" value="Peptidase_S8A_SAM-P45"/>
</dbReference>
<evidence type="ECO:0000256" key="7">
    <source>
        <dbReference type="RuleBase" id="RU003355"/>
    </source>
</evidence>
<dbReference type="PROSITE" id="PS00138">
    <property type="entry name" value="SUBTILASE_SER"/>
    <property type="match status" value="1"/>
</dbReference>
<evidence type="ECO:0000256" key="4">
    <source>
        <dbReference type="ARBA" id="ARBA00022801"/>
    </source>
</evidence>
<dbReference type="InterPro" id="IPR003137">
    <property type="entry name" value="PA_domain"/>
</dbReference>
<dbReference type="EMBL" id="JBHTCG010000007">
    <property type="protein sequence ID" value="MFC7383047.1"/>
    <property type="molecule type" value="Genomic_DNA"/>
</dbReference>
<dbReference type="PROSITE" id="PS00136">
    <property type="entry name" value="SUBTILASE_ASP"/>
    <property type="match status" value="1"/>
</dbReference>
<dbReference type="Gene3D" id="3.40.630.10">
    <property type="entry name" value="Zn peptidases"/>
    <property type="match status" value="1"/>
</dbReference>
<gene>
    <name evidence="11" type="ORF">ACFQSB_12575</name>
</gene>
<dbReference type="PIRSF" id="PIRSF037852">
    <property type="entry name" value="Subtilisin_rel_SAV5721"/>
    <property type="match status" value="1"/>
</dbReference>
<dbReference type="PROSITE" id="PS51318">
    <property type="entry name" value="TAT"/>
    <property type="match status" value="1"/>
</dbReference>
<feature type="domain" description="PA" evidence="10">
    <location>
        <begin position="810"/>
        <end position="892"/>
    </location>
</feature>
<feature type="domain" description="Peptidase S8/S53" evidence="9">
    <location>
        <begin position="233"/>
        <end position="490"/>
    </location>
</feature>
<keyword evidence="12" id="KW-1185">Reference proteome</keyword>
<keyword evidence="4 6" id="KW-0378">Hydrolase</keyword>
<keyword evidence="5 6" id="KW-0720">Serine protease</keyword>
<evidence type="ECO:0000259" key="9">
    <source>
        <dbReference type="Pfam" id="PF00082"/>
    </source>
</evidence>
<dbReference type="InterPro" id="IPR036852">
    <property type="entry name" value="Peptidase_S8/S53_dom_sf"/>
</dbReference>
<dbReference type="PROSITE" id="PS51892">
    <property type="entry name" value="SUBTILASE"/>
    <property type="match status" value="1"/>
</dbReference>
<dbReference type="InterPro" id="IPR000209">
    <property type="entry name" value="Peptidase_S8/S53_dom"/>
</dbReference>
<feature type="signal peptide" evidence="8">
    <location>
        <begin position="1"/>
        <end position="29"/>
    </location>
</feature>
<comment type="similarity">
    <text evidence="1 6 7">Belongs to the peptidase S8 family.</text>
</comment>
<dbReference type="PROSITE" id="PS00137">
    <property type="entry name" value="SUBTILASE_HIS"/>
    <property type="match status" value="1"/>
</dbReference>
<feature type="active site" description="Charge relay system" evidence="6">
    <location>
        <position position="449"/>
    </location>
</feature>
<evidence type="ECO:0000256" key="1">
    <source>
        <dbReference type="ARBA" id="ARBA00011073"/>
    </source>
</evidence>
<dbReference type="PRINTS" id="PR00723">
    <property type="entry name" value="SUBTILISIN"/>
</dbReference>
<dbReference type="Gene3D" id="3.50.30.30">
    <property type="match status" value="1"/>
</dbReference>
<feature type="active site" description="Charge relay system" evidence="6">
    <location>
        <position position="242"/>
    </location>
</feature>
<keyword evidence="3 8" id="KW-0732">Signal</keyword>
<feature type="active site" description="Charge relay system" evidence="6">
    <location>
        <position position="275"/>
    </location>
</feature>
<evidence type="ECO:0000256" key="8">
    <source>
        <dbReference type="SAM" id="SignalP"/>
    </source>
</evidence>
<dbReference type="Pfam" id="PF02225">
    <property type="entry name" value="PA"/>
    <property type="match status" value="1"/>
</dbReference>
<name>A0ABW2P3G9_9ACTN</name>
<sequence length="1245" mass="128924">MSFPPSRGRGLVALAAALAALAAVPPADASTAPAADGVTASGASTAPGRTVTLLTGDKVTVGTAPDGTQTRTVVGPDGRPADAVTHAEKGQTYVYPRSALRYLAAGLLDRDLFNVTRLLADGYDDAHSARLPLIVTYTDAAARARATAVPQGARQVRPLTSVQGAALDADRTAGFWSALTKGASLPAPSQRGAQGSLAGGIEKVWLDGKVKASLADSTAQIGAPTVWQSGNTGKGVEVAVLDTGVDTAHPDLAGQVVAGRSFVPDHESIEDGAGHGTHVASTIAGTGAASGGKERGVAPGARLHVGKVLDDSGAGQDSWVLAGMEWAARDQHAKVISMSLGAGPSDGTDPMSVAVNELSAETGALFVIAAGNDGPGEFTVATPAVADAALAVGAVDASDALADFSSRGPRPGDRGLKPELTAPGVGILAARSQYATEGEGYYQTMSGTSMATPHVAGAAALLAAQHPDWSGPRLKDALVSTTKPTPDLSAAQGGSGRLDIAATTAATVFATASAFAGFHGYPAPAGATSAKEITYTNSGDAPVTLDLTTRLTGAPAAAYTLSASRVTVPAGGAAAVTVTAHLDQVPGDTTVSGTVEAADASGAVRARTMIGVAKEGERHQLTLTAKDRAGRPLSGEVILTAEHLFAPLWLDETGTLDLRVPAATYTLWMTADLEGAHGPHSLGLGVLAATDVRLDQDRTVTLDARKARRVAAVTPKASTLAGMRMDVYRAVADDDYTASSRWPAIEYDSVWTLPTGAKVRKGEFEIGAHWRLQQPALTLSSGGRAFDDVLVHRGATPLPKGRHTLAALFAGDGGAAGYRSRPAAGKAVVVRNSAAVTREEQAAAALAAGAKMLVVVNDGPGRAEPWNDALYGPPNPAPLPMVALGQDEGEELIARIEDGRRATTLEVTSNPVTEYSYDLVHYFKGAAPADPVYRPDESELARVKVSFRNDRQNKVVEDRADVWRFGYSSASGASGFTAPAIGERTDYVTGGITWYEQVNIVREVEQHTADLVTYRAGTTTDVRWFGPIHRPRLEQGLSPLRLDDTLQARVPGWGDSGAGHIGGTYLNGMVSNSLKVYQGDTLLGQAPYDQIAVFGVKPERLPYRLVSENSRGTWANPYSTSTRTEWGFTSAAAAPGEVVRLPLIQLDYAVDTDVAGKARRHDALTVTPSHLDGVERPGAIGPVTLEVSYDDGATWHKTGLRKDGPGWTTRLDAPAAASFVTLRTAAADARGNTVTQTITRAFGLK</sequence>
<reference evidence="12" key="1">
    <citation type="journal article" date="2019" name="Int. J. Syst. Evol. Microbiol.">
        <title>The Global Catalogue of Microorganisms (GCM) 10K type strain sequencing project: providing services to taxonomists for standard genome sequencing and annotation.</title>
        <authorList>
            <consortium name="The Broad Institute Genomics Platform"/>
            <consortium name="The Broad Institute Genome Sequencing Center for Infectious Disease"/>
            <person name="Wu L."/>
            <person name="Ma J."/>
        </authorList>
    </citation>
    <scope>NUCLEOTIDE SEQUENCE [LARGE SCALE GENOMIC DNA]</scope>
    <source>
        <strain evidence="12">CECT 7649</strain>
    </source>
</reference>
<dbReference type="RefSeq" id="WP_380826441.1">
    <property type="nucleotide sequence ID" value="NZ_JBHTCG010000007.1"/>
</dbReference>
<dbReference type="InterPro" id="IPR023827">
    <property type="entry name" value="Peptidase_S8_Asp-AS"/>
</dbReference>
<evidence type="ECO:0000256" key="6">
    <source>
        <dbReference type="PROSITE-ProRule" id="PRU01240"/>
    </source>
</evidence>
<evidence type="ECO:0000313" key="11">
    <source>
        <dbReference type="EMBL" id="MFC7383047.1"/>
    </source>
</evidence>
<proteinExistence type="inferred from homology"/>
<dbReference type="PANTHER" id="PTHR43399">
    <property type="entry name" value="SUBTILISIN-RELATED"/>
    <property type="match status" value="1"/>
</dbReference>
<dbReference type="PANTHER" id="PTHR43399:SF4">
    <property type="entry name" value="CELL WALL-ASSOCIATED PROTEASE"/>
    <property type="match status" value="1"/>
</dbReference>
<dbReference type="Proteomes" id="UP001596496">
    <property type="component" value="Unassembled WGS sequence"/>
</dbReference>
<evidence type="ECO:0000259" key="10">
    <source>
        <dbReference type="Pfam" id="PF02225"/>
    </source>
</evidence>
<organism evidence="11 12">
    <name type="scientific">Sphaerisporangium rhizosphaerae</name>
    <dbReference type="NCBI Taxonomy" id="2269375"/>
    <lineage>
        <taxon>Bacteria</taxon>
        <taxon>Bacillati</taxon>
        <taxon>Actinomycetota</taxon>
        <taxon>Actinomycetes</taxon>
        <taxon>Streptosporangiales</taxon>
        <taxon>Streptosporangiaceae</taxon>
        <taxon>Sphaerisporangium</taxon>
    </lineage>
</organism>
<dbReference type="SUPFAM" id="SSF52743">
    <property type="entry name" value="Subtilisin-like"/>
    <property type="match status" value="1"/>
</dbReference>
<dbReference type="InterPro" id="IPR015500">
    <property type="entry name" value="Peptidase_S8_subtilisin-rel"/>
</dbReference>
<evidence type="ECO:0000256" key="5">
    <source>
        <dbReference type="ARBA" id="ARBA00022825"/>
    </source>
</evidence>
<protein>
    <submittedName>
        <fullName evidence="11">S8 family serine peptidase</fullName>
    </submittedName>
</protein>
<evidence type="ECO:0000256" key="3">
    <source>
        <dbReference type="ARBA" id="ARBA00022729"/>
    </source>
</evidence>
<feature type="chain" id="PRO_5046872424" evidence="8">
    <location>
        <begin position="30"/>
        <end position="1245"/>
    </location>
</feature>